<name>A0A978V8F5_ZIZJJ</name>
<evidence type="ECO:0000313" key="7">
    <source>
        <dbReference type="EMBL" id="KAH7524190.1"/>
    </source>
</evidence>
<evidence type="ECO:0000256" key="4">
    <source>
        <dbReference type="ARBA" id="ARBA00022989"/>
    </source>
</evidence>
<dbReference type="PANTHER" id="PTHR11654">
    <property type="entry name" value="OLIGOPEPTIDE TRANSPORTER-RELATED"/>
    <property type="match status" value="1"/>
</dbReference>
<evidence type="ECO:0000256" key="6">
    <source>
        <dbReference type="SAM" id="Phobius"/>
    </source>
</evidence>
<protein>
    <recommendedName>
        <fullName evidence="9">Protein NRT1/ PTR FAMILY 1.2-like</fullName>
    </recommendedName>
</protein>
<keyword evidence="4 6" id="KW-1133">Transmembrane helix</keyword>
<comment type="similarity">
    <text evidence="2">Belongs to the major facilitator superfamily. Proton-dependent oligopeptide transporter (POT/PTR) (TC 2.A.17) family.</text>
</comment>
<evidence type="ECO:0000256" key="1">
    <source>
        <dbReference type="ARBA" id="ARBA00004141"/>
    </source>
</evidence>
<reference evidence="7" key="1">
    <citation type="journal article" date="2021" name="Front. Plant Sci.">
        <title>Chromosome-Scale Genome Assembly for Chinese Sour Jujube and Insights Into Its Genome Evolution and Domestication Signature.</title>
        <authorList>
            <person name="Shen L.-Y."/>
            <person name="Luo H."/>
            <person name="Wang X.-L."/>
            <person name="Wang X.-M."/>
            <person name="Qiu X.-J."/>
            <person name="Liu H."/>
            <person name="Zhou S.-S."/>
            <person name="Jia K.-H."/>
            <person name="Nie S."/>
            <person name="Bao Y.-T."/>
            <person name="Zhang R.-G."/>
            <person name="Yun Q.-Z."/>
            <person name="Chai Y.-H."/>
            <person name="Lu J.-Y."/>
            <person name="Li Y."/>
            <person name="Zhao S.-W."/>
            <person name="Mao J.-F."/>
            <person name="Jia S.-G."/>
            <person name="Mao Y.-M."/>
        </authorList>
    </citation>
    <scope>NUCLEOTIDE SEQUENCE</scope>
    <source>
        <strain evidence="7">AT0</strain>
        <tissue evidence="7">Leaf</tissue>
    </source>
</reference>
<evidence type="ECO:0000313" key="8">
    <source>
        <dbReference type="Proteomes" id="UP000813462"/>
    </source>
</evidence>
<dbReference type="Gene3D" id="1.20.1250.20">
    <property type="entry name" value="MFS general substrate transporter like domains"/>
    <property type="match status" value="1"/>
</dbReference>
<evidence type="ECO:0008006" key="9">
    <source>
        <dbReference type="Google" id="ProtNLM"/>
    </source>
</evidence>
<comment type="caution">
    <text evidence="7">The sequence shown here is derived from an EMBL/GenBank/DDBJ whole genome shotgun (WGS) entry which is preliminary data.</text>
</comment>
<dbReference type="AlphaFoldDB" id="A0A978V8F5"/>
<dbReference type="Pfam" id="PF00854">
    <property type="entry name" value="PTR2"/>
    <property type="match status" value="1"/>
</dbReference>
<dbReference type="Proteomes" id="UP000813462">
    <property type="component" value="Unassembled WGS sequence"/>
</dbReference>
<organism evidence="7 8">
    <name type="scientific">Ziziphus jujuba var. spinosa</name>
    <dbReference type="NCBI Taxonomy" id="714518"/>
    <lineage>
        <taxon>Eukaryota</taxon>
        <taxon>Viridiplantae</taxon>
        <taxon>Streptophyta</taxon>
        <taxon>Embryophyta</taxon>
        <taxon>Tracheophyta</taxon>
        <taxon>Spermatophyta</taxon>
        <taxon>Magnoliopsida</taxon>
        <taxon>eudicotyledons</taxon>
        <taxon>Gunneridae</taxon>
        <taxon>Pentapetalae</taxon>
        <taxon>rosids</taxon>
        <taxon>fabids</taxon>
        <taxon>Rosales</taxon>
        <taxon>Rhamnaceae</taxon>
        <taxon>Paliureae</taxon>
        <taxon>Ziziphus</taxon>
    </lineage>
</organism>
<evidence type="ECO:0000256" key="3">
    <source>
        <dbReference type="ARBA" id="ARBA00022692"/>
    </source>
</evidence>
<feature type="transmembrane region" description="Helical" evidence="6">
    <location>
        <begin position="42"/>
        <end position="62"/>
    </location>
</feature>
<dbReference type="EMBL" id="JAEACU010000006">
    <property type="protein sequence ID" value="KAH7524190.1"/>
    <property type="molecule type" value="Genomic_DNA"/>
</dbReference>
<proteinExistence type="inferred from homology"/>
<dbReference type="InterPro" id="IPR000109">
    <property type="entry name" value="POT_fam"/>
</dbReference>
<gene>
    <name evidence="7" type="ORF">FEM48_Zijuj06G0092800</name>
</gene>
<keyword evidence="5 6" id="KW-0472">Membrane</keyword>
<accession>A0A978V8F5</accession>
<keyword evidence="3 6" id="KW-0812">Transmembrane</keyword>
<feature type="transmembrane region" description="Helical" evidence="6">
    <location>
        <begin position="83"/>
        <end position="104"/>
    </location>
</feature>
<dbReference type="GO" id="GO:0016020">
    <property type="term" value="C:membrane"/>
    <property type="evidence" value="ECO:0007669"/>
    <property type="project" value="UniProtKB-SubCell"/>
</dbReference>
<evidence type="ECO:0000256" key="5">
    <source>
        <dbReference type="ARBA" id="ARBA00023136"/>
    </source>
</evidence>
<comment type="subcellular location">
    <subcellularLocation>
        <location evidence="1">Membrane</location>
        <topology evidence="1">Multi-pass membrane protein</topology>
    </subcellularLocation>
</comment>
<sequence length="140" mass="15358">MSALWLAPQFIYLGITEALNTIGPIDLFYSESPKYTVSIALKFVSLGRSIASVLASILVSIVDAITSKGNHYSWVSTNPNKGYYVYHCLLLAGLGVVNFFYHIACSRVYGPYKGEGKDFMELVAGHDNDDNDEDGDNVAH</sequence>
<dbReference type="GO" id="GO:0022857">
    <property type="term" value="F:transmembrane transporter activity"/>
    <property type="evidence" value="ECO:0007669"/>
    <property type="project" value="InterPro"/>
</dbReference>
<dbReference type="InterPro" id="IPR036259">
    <property type="entry name" value="MFS_trans_sf"/>
</dbReference>
<evidence type="ECO:0000256" key="2">
    <source>
        <dbReference type="ARBA" id="ARBA00005982"/>
    </source>
</evidence>